<protein>
    <recommendedName>
        <fullName evidence="1">Putative plant transposon protein domain-containing protein</fullName>
    </recommendedName>
</protein>
<comment type="caution">
    <text evidence="2">The sequence shown here is derived from an EMBL/GenBank/DDBJ whole genome shotgun (WGS) entry which is preliminary data.</text>
</comment>
<dbReference type="AlphaFoldDB" id="A0ABD1TYM8"/>
<dbReference type="Pfam" id="PF20167">
    <property type="entry name" value="Transposase_32"/>
    <property type="match status" value="1"/>
</dbReference>
<organism evidence="2 3">
    <name type="scientific">Abeliophyllum distichum</name>
    <dbReference type="NCBI Taxonomy" id="126358"/>
    <lineage>
        <taxon>Eukaryota</taxon>
        <taxon>Viridiplantae</taxon>
        <taxon>Streptophyta</taxon>
        <taxon>Embryophyta</taxon>
        <taxon>Tracheophyta</taxon>
        <taxon>Spermatophyta</taxon>
        <taxon>Magnoliopsida</taxon>
        <taxon>eudicotyledons</taxon>
        <taxon>Gunneridae</taxon>
        <taxon>Pentapetalae</taxon>
        <taxon>asterids</taxon>
        <taxon>lamiids</taxon>
        <taxon>Lamiales</taxon>
        <taxon>Oleaceae</taxon>
        <taxon>Forsythieae</taxon>
        <taxon>Abeliophyllum</taxon>
    </lineage>
</organism>
<dbReference type="Proteomes" id="UP001604336">
    <property type="component" value="Unassembled WGS sequence"/>
</dbReference>
<dbReference type="EMBL" id="JBFOLK010000004">
    <property type="protein sequence ID" value="KAL2517845.1"/>
    <property type="molecule type" value="Genomic_DNA"/>
</dbReference>
<gene>
    <name evidence="2" type="ORF">Adt_14092</name>
</gene>
<keyword evidence="3" id="KW-1185">Reference proteome</keyword>
<accession>A0ABD1TYM8</accession>
<evidence type="ECO:0000259" key="1">
    <source>
        <dbReference type="Pfam" id="PF20167"/>
    </source>
</evidence>
<evidence type="ECO:0000313" key="3">
    <source>
        <dbReference type="Proteomes" id="UP001604336"/>
    </source>
</evidence>
<name>A0ABD1TYM8_9LAMI</name>
<sequence length="412" mass="47401">MKKGKEKAGSSSGRNRRLETNVDAGDIRRFRGPEEELIYNKWLMPKHIWTEREVILTDFPYSEMANLVDSCGWQRVTGKPHMAYPLLVKEFFANFNHSIEDPATDHQYTTWVRGKWIQFSPAVIANYYALPALDFEPIPADFDMTQVTQFLYGRADAWPLVGPKFLHNQLTESLRIFHIFVCHNIDPTSHRTDFKESRAQFLYHLASGHKIDLGEHIFRFIVDLASQYASGRSPMFPCFISALCLADGVPLLPHEEHESPELPITKRTLGNPVARRAADNPAPLPVAETDRLLRQIFTQLSEQGRVLNSIQRTQLAMQRTVDHMRIEIDSLKESNNTLRGGQRTINFTYDDVNHQEIRYFPGVNVEKKVMGDRMDHQERTHGAERPGPRAERRRYKYHLGAAQIGAYGLKAF</sequence>
<proteinExistence type="predicted"/>
<dbReference type="InterPro" id="IPR046796">
    <property type="entry name" value="Transposase_32_dom"/>
</dbReference>
<feature type="domain" description="Putative plant transposon protein" evidence="1">
    <location>
        <begin position="71"/>
        <end position="250"/>
    </location>
</feature>
<reference evidence="3" key="1">
    <citation type="submission" date="2024-07" db="EMBL/GenBank/DDBJ databases">
        <title>Two chromosome-level genome assemblies of Korean endemic species Abeliophyllum distichum and Forsythia ovata (Oleaceae).</title>
        <authorList>
            <person name="Jang H."/>
        </authorList>
    </citation>
    <scope>NUCLEOTIDE SEQUENCE [LARGE SCALE GENOMIC DNA]</scope>
</reference>
<evidence type="ECO:0000313" key="2">
    <source>
        <dbReference type="EMBL" id="KAL2517845.1"/>
    </source>
</evidence>